<name>M0LAB4_9EURY</name>
<keyword evidence="2" id="KW-0804">Transcription</keyword>
<gene>
    <name evidence="4" type="ORF">C446_16942</name>
</gene>
<reference evidence="4 5" key="1">
    <citation type="journal article" date="2014" name="PLoS Genet.">
        <title>Phylogenetically driven sequencing of extremely halophilic archaea reveals strategies for static and dynamic osmo-response.</title>
        <authorList>
            <person name="Becker E.A."/>
            <person name="Seitzer P.M."/>
            <person name="Tritt A."/>
            <person name="Larsen D."/>
            <person name="Krusor M."/>
            <person name="Yao A.I."/>
            <person name="Wu D."/>
            <person name="Madern D."/>
            <person name="Eisen J.A."/>
            <person name="Darling A.E."/>
            <person name="Facciotti M.T."/>
        </authorList>
    </citation>
    <scope>NUCLEOTIDE SEQUENCE [LARGE SCALE GENOMIC DNA]</scope>
    <source>
        <strain evidence="4 5">JCM 10879</strain>
    </source>
</reference>
<dbReference type="SUPFAM" id="SSF88659">
    <property type="entry name" value="Sigma3 and sigma4 domains of RNA polymerase sigma factors"/>
    <property type="match status" value="1"/>
</dbReference>
<dbReference type="PANTHER" id="PTHR34236">
    <property type="entry name" value="DIMETHYL SULFOXIDE REDUCTASE TRANSCRIPTIONAL ACTIVATOR"/>
    <property type="match status" value="1"/>
</dbReference>
<evidence type="ECO:0000313" key="5">
    <source>
        <dbReference type="Proteomes" id="UP000011607"/>
    </source>
</evidence>
<dbReference type="eggNOG" id="arCOG02281">
    <property type="taxonomic scope" value="Archaea"/>
</dbReference>
<accession>M0LAB4</accession>
<comment type="caution">
    <text evidence="4">The sequence shown here is derived from an EMBL/GenBank/DDBJ whole genome shotgun (WGS) entry which is preliminary data.</text>
</comment>
<dbReference type="InterPro" id="IPR007050">
    <property type="entry name" value="HTH_bacterioopsin"/>
</dbReference>
<dbReference type="STRING" id="1227454.C446_16942"/>
<proteinExistence type="predicted"/>
<evidence type="ECO:0000259" key="3">
    <source>
        <dbReference type="Pfam" id="PF04967"/>
    </source>
</evidence>
<keyword evidence="5" id="KW-1185">Reference proteome</keyword>
<protein>
    <submittedName>
        <fullName evidence="4">Transcriptional regulator</fullName>
    </submittedName>
</protein>
<feature type="domain" description="HTH bat-type" evidence="3">
    <location>
        <begin position="65"/>
        <end position="116"/>
    </location>
</feature>
<dbReference type="Pfam" id="PF04967">
    <property type="entry name" value="HTH_10"/>
    <property type="match status" value="1"/>
</dbReference>
<dbReference type="InterPro" id="IPR013324">
    <property type="entry name" value="RNA_pol_sigma_r3/r4-like"/>
</dbReference>
<evidence type="ECO:0000256" key="1">
    <source>
        <dbReference type="ARBA" id="ARBA00023015"/>
    </source>
</evidence>
<dbReference type="Proteomes" id="UP000011607">
    <property type="component" value="Unassembled WGS sequence"/>
</dbReference>
<evidence type="ECO:0000313" key="4">
    <source>
        <dbReference type="EMBL" id="EMA30038.1"/>
    </source>
</evidence>
<dbReference type="PANTHER" id="PTHR34236:SF1">
    <property type="entry name" value="DIMETHYL SULFOXIDE REDUCTASE TRANSCRIPTIONAL ACTIVATOR"/>
    <property type="match status" value="1"/>
</dbReference>
<dbReference type="RefSeq" id="WP_006674265.1">
    <property type="nucleotide sequence ID" value="NZ_AOMA01000182.1"/>
</dbReference>
<dbReference type="EMBL" id="AOMA01000182">
    <property type="protein sequence ID" value="EMA30038.1"/>
    <property type="molecule type" value="Genomic_DNA"/>
</dbReference>
<keyword evidence="1" id="KW-0805">Transcription regulation</keyword>
<sequence>MAKKSADDASELCGSVCLQLCLPDDESAADFLRLLGRNDTDARVESIIETDGPGNAVVPVDLGALTEKQREMMVLALETGYYERPRRTNLTELAAETGLSKSGVSERLNAAERNLVRETFGRFVETEVSPP</sequence>
<evidence type="ECO:0000256" key="2">
    <source>
        <dbReference type="ARBA" id="ARBA00023163"/>
    </source>
</evidence>
<dbReference type="AlphaFoldDB" id="M0LAB4"/>
<organism evidence="4 5">
    <name type="scientific">Halobiforma nitratireducens JCM 10879</name>
    <dbReference type="NCBI Taxonomy" id="1227454"/>
    <lineage>
        <taxon>Archaea</taxon>
        <taxon>Methanobacteriati</taxon>
        <taxon>Methanobacteriota</taxon>
        <taxon>Stenosarchaea group</taxon>
        <taxon>Halobacteria</taxon>
        <taxon>Halobacteriales</taxon>
        <taxon>Natrialbaceae</taxon>
        <taxon>Halobiforma</taxon>
    </lineage>
</organism>
<dbReference type="OrthoDB" id="51502at2157"/>